<dbReference type="AlphaFoldDB" id="A7N374"/>
<dbReference type="PATRIC" id="fig|338187.36.peg.3941"/>
<dbReference type="EMBL" id="CP000790">
    <property type="protein sequence ID" value="ABU72964.1"/>
    <property type="molecule type" value="Genomic_DNA"/>
</dbReference>
<dbReference type="KEGG" id="vha:VIBHAR_05057"/>
<protein>
    <submittedName>
        <fullName evidence="1">Uncharacterized protein</fullName>
    </submittedName>
</protein>
<reference evidence="1 2" key="1">
    <citation type="submission" date="2007-08" db="EMBL/GenBank/DDBJ databases">
        <authorList>
            <consortium name="The Vibrio harveyi Genome Sequencing Project"/>
            <person name="Bassler B."/>
            <person name="Clifton S.W."/>
            <person name="Fulton L."/>
            <person name="Delehaunty K."/>
            <person name="Fronick C."/>
            <person name="Harrison M."/>
            <person name="Markivic C."/>
            <person name="Fulton R."/>
            <person name="Tin-Wollam A.-M."/>
            <person name="Shah N."/>
            <person name="Pepin K."/>
            <person name="Nash W."/>
            <person name="Thiruvilangam P."/>
            <person name="Bhonagiri V."/>
            <person name="Waters C."/>
            <person name="Tu K.C."/>
            <person name="Irgon J."/>
            <person name="Wilson R.K."/>
        </authorList>
    </citation>
    <scope>NUCLEOTIDE SEQUENCE [LARGE SCALE GENOMIC DNA]</scope>
    <source>
        <strain evidence="2">ATCC BAA-1116 / BB120</strain>
    </source>
</reference>
<proteinExistence type="predicted"/>
<sequence length="51" mass="5604">MVKQLFSSYLQAQPRCKQLCCSLLGCAPMKRLIKASGLGLPDTTDRFGLKS</sequence>
<organism evidence="1 2">
    <name type="scientific">Vibrio campbellii (strain ATCC BAA-1116)</name>
    <dbReference type="NCBI Taxonomy" id="2902295"/>
    <lineage>
        <taxon>Bacteria</taxon>
        <taxon>Pseudomonadati</taxon>
        <taxon>Pseudomonadota</taxon>
        <taxon>Gammaproteobacteria</taxon>
        <taxon>Vibrionales</taxon>
        <taxon>Vibrionaceae</taxon>
        <taxon>Vibrio</taxon>
    </lineage>
</organism>
<dbReference type="Proteomes" id="UP000008152">
    <property type="component" value="Chromosome II"/>
</dbReference>
<gene>
    <name evidence="1" type="ordered locus">VIBHAR_05057</name>
</gene>
<evidence type="ECO:0000313" key="2">
    <source>
        <dbReference type="Proteomes" id="UP000008152"/>
    </source>
</evidence>
<name>A7N374_VIBC1</name>
<evidence type="ECO:0000313" key="1">
    <source>
        <dbReference type="EMBL" id="ABU72964.1"/>
    </source>
</evidence>
<accession>A7N374</accession>